<name>A0ABW1TU02_9BURK</name>
<dbReference type="InterPro" id="IPR000594">
    <property type="entry name" value="ThiF_NAD_FAD-bd"/>
</dbReference>
<dbReference type="RefSeq" id="WP_371437473.1">
    <property type="nucleotide sequence ID" value="NZ_JBHSRS010000016.1"/>
</dbReference>
<evidence type="ECO:0000313" key="3">
    <source>
        <dbReference type="Proteomes" id="UP001596270"/>
    </source>
</evidence>
<protein>
    <submittedName>
        <fullName evidence="2">ThiF family adenylyltransferase</fullName>
    </submittedName>
</protein>
<sequence length="572" mass="63535">MFWYDEFPARLQFELDELENAGFAVVIDPERRAAGQLVLTVIYPIADAEHPLMVVFPSDYPYFAFQVFAPTLALAKHQDPVSKLLCFVAHIDSEWNMAADTVAKYLLEQLPEVLKADKGDPSVAEAREGAPVTGFLNYMTDSLVVTSDWALPPENGRGKLVIGVENDVDLNNLFRCAILEVRDMNGDVLGQSDLSIQARYPSRFHARWVRLAGPPKSTEPLRVLDEAIKIWPELLKPNFNGEPDVVGLVFADQARFEEQHDIWLFLVRRRFRASVPVKTGRRLPPGDQIQYFLARADRGSRDDLQTRVPRLKPAAEKVVSVFGLGALGSTVAWQLARAGIGRLNLIDHDFVQAGNIPRWIMGWAAAGYGKADVLARHITHNYPFVETLAIPLKVGSPMDVKSPVGDYESRMARALEGTDLIIDCTVEFTVQNFLADYAWKHGIPYLWATGTPGAWGGIVGRAIRGKTLGCWKCFRHQLFEKKIDAPVFEEGPTVQPIGCFSPTFTGSGFDMDSVALQTVRMAVATLCVGAEHGYPDFDWDVGVVNLWKDGHPIAPSWQTCPLEQHPACDAHG</sequence>
<dbReference type="Gene3D" id="3.40.50.720">
    <property type="entry name" value="NAD(P)-binding Rossmann-like Domain"/>
    <property type="match status" value="1"/>
</dbReference>
<dbReference type="SUPFAM" id="SSF69572">
    <property type="entry name" value="Activating enzymes of the ubiquitin-like proteins"/>
    <property type="match status" value="1"/>
</dbReference>
<dbReference type="Proteomes" id="UP001596270">
    <property type="component" value="Unassembled WGS sequence"/>
</dbReference>
<dbReference type="InterPro" id="IPR035985">
    <property type="entry name" value="Ubiquitin-activating_enz"/>
</dbReference>
<evidence type="ECO:0000259" key="1">
    <source>
        <dbReference type="Pfam" id="PF00899"/>
    </source>
</evidence>
<dbReference type="PANTHER" id="PTHR43267:SF1">
    <property type="entry name" value="TRNA THREONYLCARBAMOYLADENOSINE DEHYDRATASE"/>
    <property type="match status" value="1"/>
</dbReference>
<dbReference type="GO" id="GO:0016779">
    <property type="term" value="F:nucleotidyltransferase activity"/>
    <property type="evidence" value="ECO:0007669"/>
    <property type="project" value="UniProtKB-KW"/>
</dbReference>
<reference evidence="3" key="1">
    <citation type="journal article" date="2019" name="Int. J. Syst. Evol. Microbiol.">
        <title>The Global Catalogue of Microorganisms (GCM) 10K type strain sequencing project: providing services to taxonomists for standard genome sequencing and annotation.</title>
        <authorList>
            <consortium name="The Broad Institute Genomics Platform"/>
            <consortium name="The Broad Institute Genome Sequencing Center for Infectious Disease"/>
            <person name="Wu L."/>
            <person name="Ma J."/>
        </authorList>
    </citation>
    <scope>NUCLEOTIDE SEQUENCE [LARGE SCALE GENOMIC DNA]</scope>
    <source>
        <strain evidence="3">CCUG 39402</strain>
    </source>
</reference>
<dbReference type="InterPro" id="IPR045886">
    <property type="entry name" value="ThiF/MoeB/HesA"/>
</dbReference>
<keyword evidence="2" id="KW-0808">Transferase</keyword>
<proteinExistence type="predicted"/>
<evidence type="ECO:0000313" key="2">
    <source>
        <dbReference type="EMBL" id="MFC6281096.1"/>
    </source>
</evidence>
<accession>A0ABW1TU02</accession>
<gene>
    <name evidence="2" type="ORF">ACFQND_07610</name>
</gene>
<dbReference type="CDD" id="cd01483">
    <property type="entry name" value="E1_enzyme_family"/>
    <property type="match status" value="1"/>
</dbReference>
<dbReference type="Pfam" id="PF00899">
    <property type="entry name" value="ThiF"/>
    <property type="match status" value="1"/>
</dbReference>
<keyword evidence="2" id="KW-0548">Nucleotidyltransferase</keyword>
<keyword evidence="3" id="KW-1185">Reference proteome</keyword>
<comment type="caution">
    <text evidence="2">The sequence shown here is derived from an EMBL/GenBank/DDBJ whole genome shotgun (WGS) entry which is preliminary data.</text>
</comment>
<feature type="domain" description="THIF-type NAD/FAD binding fold" evidence="1">
    <location>
        <begin position="317"/>
        <end position="482"/>
    </location>
</feature>
<dbReference type="EMBL" id="JBHSRS010000016">
    <property type="protein sequence ID" value="MFC6281096.1"/>
    <property type="molecule type" value="Genomic_DNA"/>
</dbReference>
<organism evidence="2 3">
    <name type="scientific">Polaromonas aquatica</name>
    <dbReference type="NCBI Taxonomy" id="332657"/>
    <lineage>
        <taxon>Bacteria</taxon>
        <taxon>Pseudomonadati</taxon>
        <taxon>Pseudomonadota</taxon>
        <taxon>Betaproteobacteria</taxon>
        <taxon>Burkholderiales</taxon>
        <taxon>Comamonadaceae</taxon>
        <taxon>Polaromonas</taxon>
    </lineage>
</organism>
<dbReference type="PANTHER" id="PTHR43267">
    <property type="entry name" value="TRNA THREONYLCARBAMOYLADENOSINE DEHYDRATASE"/>
    <property type="match status" value="1"/>
</dbReference>